<evidence type="ECO:0000313" key="1">
    <source>
        <dbReference type="EMBL" id="KAF6131177.1"/>
    </source>
</evidence>
<accession>A0A834BIY7</accession>
<organism evidence="1 2">
    <name type="scientific">Phyllostomus discolor</name>
    <name type="common">pale spear-nosed bat</name>
    <dbReference type="NCBI Taxonomy" id="89673"/>
    <lineage>
        <taxon>Eukaryota</taxon>
        <taxon>Metazoa</taxon>
        <taxon>Chordata</taxon>
        <taxon>Craniata</taxon>
        <taxon>Vertebrata</taxon>
        <taxon>Euteleostomi</taxon>
        <taxon>Mammalia</taxon>
        <taxon>Eutheria</taxon>
        <taxon>Laurasiatheria</taxon>
        <taxon>Chiroptera</taxon>
        <taxon>Yangochiroptera</taxon>
        <taxon>Phyllostomidae</taxon>
        <taxon>Phyllostominae</taxon>
        <taxon>Phyllostomus</taxon>
    </lineage>
</organism>
<dbReference type="Proteomes" id="UP000664940">
    <property type="component" value="Unassembled WGS sequence"/>
</dbReference>
<dbReference type="AlphaFoldDB" id="A0A834BIY7"/>
<reference evidence="1 2" key="1">
    <citation type="journal article" date="2020" name="Nature">
        <title>Six reference-quality genomes reveal evolution of bat adaptations.</title>
        <authorList>
            <person name="Jebb D."/>
            <person name="Huang Z."/>
            <person name="Pippel M."/>
            <person name="Hughes G.M."/>
            <person name="Lavrichenko K."/>
            <person name="Devanna P."/>
            <person name="Winkler S."/>
            <person name="Jermiin L.S."/>
            <person name="Skirmuntt E.C."/>
            <person name="Katzourakis A."/>
            <person name="Burkitt-Gray L."/>
            <person name="Ray D.A."/>
            <person name="Sullivan K.A.M."/>
            <person name="Roscito J.G."/>
            <person name="Kirilenko B.M."/>
            <person name="Davalos L.M."/>
            <person name="Corthals A.P."/>
            <person name="Power M.L."/>
            <person name="Jones G."/>
            <person name="Ransome R.D."/>
            <person name="Dechmann D.K.N."/>
            <person name="Locatelli A.G."/>
            <person name="Puechmaille S.J."/>
            <person name="Fedrigo O."/>
            <person name="Jarvis E.D."/>
            <person name="Hiller M."/>
            <person name="Vernes S.C."/>
            <person name="Myers E.W."/>
            <person name="Teeling E.C."/>
        </authorList>
    </citation>
    <scope>NUCLEOTIDE SEQUENCE [LARGE SCALE GENOMIC DNA]</scope>
    <source>
        <strain evidence="1">Bat1K_MPI-CBG_1</strain>
    </source>
</reference>
<comment type="caution">
    <text evidence="1">The sequence shown here is derived from an EMBL/GenBank/DDBJ whole genome shotgun (WGS) entry which is preliminary data.</text>
</comment>
<sequence>MSSCCLRRCKTGGKLFLDVSKIIIKNSDWTSKWTHSFCAQDEAVNGVRTSWPWGSYRWPLRALGDNLCINCHRSHPTTRRSYQPLGPIVLRGETPQFLPRAGNGINSTMLAFVKKQRKRKPLDQTLSFGALQFQCPYRQ</sequence>
<name>A0A834BIY7_9CHIR</name>
<proteinExistence type="predicted"/>
<protein>
    <submittedName>
        <fullName evidence="1">Uncharacterized protein</fullName>
    </submittedName>
</protein>
<evidence type="ECO:0000313" key="2">
    <source>
        <dbReference type="Proteomes" id="UP000664940"/>
    </source>
</evidence>
<gene>
    <name evidence="1" type="ORF">HJG60_008047</name>
</gene>
<dbReference type="EMBL" id="JABVXQ010000001">
    <property type="protein sequence ID" value="KAF6131177.1"/>
    <property type="molecule type" value="Genomic_DNA"/>
</dbReference>